<feature type="transmembrane region" description="Helical" evidence="7">
    <location>
        <begin position="174"/>
        <end position="193"/>
    </location>
</feature>
<protein>
    <submittedName>
        <fullName evidence="8">Lysophospholipid acyltransferase</fullName>
    </submittedName>
</protein>
<dbReference type="OrthoDB" id="286734at2759"/>
<evidence type="ECO:0000256" key="4">
    <source>
        <dbReference type="ARBA" id="ARBA00022989"/>
    </source>
</evidence>
<feature type="transmembrane region" description="Helical" evidence="7">
    <location>
        <begin position="416"/>
        <end position="437"/>
    </location>
</feature>
<dbReference type="EMBL" id="JANBUW010000011">
    <property type="protein sequence ID" value="KAJ2851554.1"/>
    <property type="molecule type" value="Genomic_DNA"/>
</dbReference>
<proteinExistence type="predicted"/>
<dbReference type="Pfam" id="PF03062">
    <property type="entry name" value="MBOAT"/>
    <property type="match status" value="1"/>
</dbReference>
<dbReference type="InterPro" id="IPR004299">
    <property type="entry name" value="MBOAT_fam"/>
</dbReference>
<keyword evidence="2" id="KW-0808">Transferase</keyword>
<evidence type="ECO:0000256" key="6">
    <source>
        <dbReference type="ARBA" id="ARBA00023315"/>
    </source>
</evidence>
<evidence type="ECO:0000256" key="3">
    <source>
        <dbReference type="ARBA" id="ARBA00022692"/>
    </source>
</evidence>
<dbReference type="PANTHER" id="PTHR13906:SF4">
    <property type="entry name" value="LYSOPHOSPHOLIPID ACYLTRANSFERASE 6"/>
    <property type="match status" value="1"/>
</dbReference>
<name>A0A9W8IEQ9_9FUNG</name>
<dbReference type="Proteomes" id="UP001139887">
    <property type="component" value="Unassembled WGS sequence"/>
</dbReference>
<feature type="transmembrane region" description="Helical" evidence="7">
    <location>
        <begin position="60"/>
        <end position="87"/>
    </location>
</feature>
<feature type="transmembrane region" description="Helical" evidence="7">
    <location>
        <begin position="443"/>
        <end position="462"/>
    </location>
</feature>
<evidence type="ECO:0000256" key="5">
    <source>
        <dbReference type="ARBA" id="ARBA00023136"/>
    </source>
</evidence>
<dbReference type="PANTHER" id="PTHR13906">
    <property type="entry name" value="PORCUPINE"/>
    <property type="match status" value="1"/>
</dbReference>
<dbReference type="InterPro" id="IPR049941">
    <property type="entry name" value="LPLAT_7/PORCN-like"/>
</dbReference>
<dbReference type="GO" id="GO:0047184">
    <property type="term" value="F:1-acylglycerophosphocholine O-acyltransferase activity"/>
    <property type="evidence" value="ECO:0007669"/>
    <property type="project" value="TreeGrafter"/>
</dbReference>
<dbReference type="AlphaFoldDB" id="A0A9W8IEQ9"/>
<sequence>MRVLDRGLAWLSHRYLGDIPVDRISTVVAVLLSYALAHVFRRIPPRMASVKHAYSVVSTLLLFGAVQGQYAGLIHLAVGSAIAYGLIRLVRIRYMPYAVFLAAMLHMSYSHIRRQLNEQRSGRVELDYTGAQMVFVIKVTSLAFCIYDGQQAEKELSGYQRKNAISQVPSPLEFFGYVFFFPGFAVGPAFELATYRRMVQLDDAKAARQLARRGYRKLLEGLFWMAVYIAYSSTYSFAEMARREFYLQRSFGSTALYLCATGVVVRAAYYTAWKMSEGACIVAGLGFDGYDEAGKAQWLDIANVHVRGVEMGTSLRQLIDSWNIGTNTWLRHHVYLRIARKPSGSAHAASTRATVLTFLVSAWWHGFYPGYYLTFILAALSANAARVLRRNLHGLVALHADAGTARMLVKFGYDMLGWALSKYTLDFVAAPFMVLTLQSSLEIWRGNCYAVVLGVLGIYILFRGLDVGHLLRDMVGERAHPTAKKNP</sequence>
<keyword evidence="4 7" id="KW-1133">Transmembrane helix</keyword>
<keyword evidence="5 7" id="KW-0472">Membrane</keyword>
<gene>
    <name evidence="8" type="primary">ale1</name>
    <name evidence="8" type="ORF">IWW36_001038</name>
</gene>
<evidence type="ECO:0000313" key="9">
    <source>
        <dbReference type="Proteomes" id="UP001139887"/>
    </source>
</evidence>
<dbReference type="GO" id="GO:0003841">
    <property type="term" value="F:1-acylglycerol-3-phosphate O-acyltransferase activity"/>
    <property type="evidence" value="ECO:0007669"/>
    <property type="project" value="TreeGrafter"/>
</dbReference>
<keyword evidence="6 8" id="KW-0012">Acyltransferase</keyword>
<feature type="transmembrane region" description="Helical" evidence="7">
    <location>
        <begin position="370"/>
        <end position="388"/>
    </location>
</feature>
<evidence type="ECO:0000256" key="1">
    <source>
        <dbReference type="ARBA" id="ARBA00004141"/>
    </source>
</evidence>
<dbReference type="GO" id="GO:0005783">
    <property type="term" value="C:endoplasmic reticulum"/>
    <property type="evidence" value="ECO:0007669"/>
    <property type="project" value="TreeGrafter"/>
</dbReference>
<evidence type="ECO:0000256" key="7">
    <source>
        <dbReference type="SAM" id="Phobius"/>
    </source>
</evidence>
<reference evidence="8" key="1">
    <citation type="submission" date="2022-07" db="EMBL/GenBank/DDBJ databases">
        <title>Phylogenomic reconstructions and comparative analyses of Kickxellomycotina fungi.</title>
        <authorList>
            <person name="Reynolds N.K."/>
            <person name="Stajich J.E."/>
            <person name="Barry K."/>
            <person name="Grigoriev I.V."/>
            <person name="Crous P."/>
            <person name="Smith M.E."/>
        </authorList>
    </citation>
    <scope>NUCLEOTIDE SEQUENCE</scope>
    <source>
        <strain evidence="8">NRRL 1566</strain>
    </source>
</reference>
<feature type="transmembrane region" description="Helical" evidence="7">
    <location>
        <begin position="94"/>
        <end position="112"/>
    </location>
</feature>
<feature type="transmembrane region" description="Helical" evidence="7">
    <location>
        <begin position="21"/>
        <end position="40"/>
    </location>
</feature>
<evidence type="ECO:0000313" key="8">
    <source>
        <dbReference type="EMBL" id="KAJ2851554.1"/>
    </source>
</evidence>
<feature type="transmembrane region" description="Helical" evidence="7">
    <location>
        <begin position="251"/>
        <end position="269"/>
    </location>
</feature>
<dbReference type="GO" id="GO:0046474">
    <property type="term" value="P:glycerophospholipid biosynthetic process"/>
    <property type="evidence" value="ECO:0007669"/>
    <property type="project" value="TreeGrafter"/>
</dbReference>
<keyword evidence="3 7" id="KW-0812">Transmembrane</keyword>
<evidence type="ECO:0000256" key="2">
    <source>
        <dbReference type="ARBA" id="ARBA00022679"/>
    </source>
</evidence>
<dbReference type="GO" id="GO:0016020">
    <property type="term" value="C:membrane"/>
    <property type="evidence" value="ECO:0007669"/>
    <property type="project" value="UniProtKB-SubCell"/>
</dbReference>
<comment type="subcellular location">
    <subcellularLocation>
        <location evidence="1">Membrane</location>
        <topology evidence="1">Multi-pass membrane protein</topology>
    </subcellularLocation>
</comment>
<dbReference type="GO" id="GO:0030258">
    <property type="term" value="P:lipid modification"/>
    <property type="evidence" value="ECO:0007669"/>
    <property type="project" value="TreeGrafter"/>
</dbReference>
<keyword evidence="9" id="KW-1185">Reference proteome</keyword>
<comment type="caution">
    <text evidence="8">The sequence shown here is derived from an EMBL/GenBank/DDBJ whole genome shotgun (WGS) entry which is preliminary data.</text>
</comment>
<organism evidence="8 9">
    <name type="scientific">Coemansia brasiliensis</name>
    <dbReference type="NCBI Taxonomy" id="2650707"/>
    <lineage>
        <taxon>Eukaryota</taxon>
        <taxon>Fungi</taxon>
        <taxon>Fungi incertae sedis</taxon>
        <taxon>Zoopagomycota</taxon>
        <taxon>Kickxellomycotina</taxon>
        <taxon>Kickxellomycetes</taxon>
        <taxon>Kickxellales</taxon>
        <taxon>Kickxellaceae</taxon>
        <taxon>Coemansia</taxon>
    </lineage>
</organism>
<accession>A0A9W8IEQ9</accession>